<keyword evidence="3" id="KW-1185">Reference proteome</keyword>
<keyword evidence="1" id="KW-1133">Transmembrane helix</keyword>
<evidence type="ECO:0000256" key="1">
    <source>
        <dbReference type="SAM" id="Phobius"/>
    </source>
</evidence>
<dbReference type="OrthoDB" id="5279542at2759"/>
<feature type="transmembrane region" description="Helical" evidence="1">
    <location>
        <begin position="58"/>
        <end position="77"/>
    </location>
</feature>
<evidence type="ECO:0000313" key="2">
    <source>
        <dbReference type="EMBL" id="GAP89910.1"/>
    </source>
</evidence>
<reference evidence="2" key="1">
    <citation type="submission" date="2016-03" db="EMBL/GenBank/DDBJ databases">
        <title>Draft genome sequence of Rosellinia necatrix.</title>
        <authorList>
            <person name="Kanematsu S."/>
        </authorList>
    </citation>
    <scope>NUCLEOTIDE SEQUENCE [LARGE SCALE GENOMIC DNA]</scope>
    <source>
        <strain evidence="2">W97</strain>
    </source>
</reference>
<keyword evidence="1" id="KW-0472">Membrane</keyword>
<evidence type="ECO:0000313" key="3">
    <source>
        <dbReference type="Proteomes" id="UP000054516"/>
    </source>
</evidence>
<dbReference type="Proteomes" id="UP000054516">
    <property type="component" value="Unassembled WGS sequence"/>
</dbReference>
<name>A0A1W2TNG5_ROSNE</name>
<feature type="transmembrane region" description="Helical" evidence="1">
    <location>
        <begin position="20"/>
        <end position="38"/>
    </location>
</feature>
<dbReference type="EMBL" id="DF977489">
    <property type="protein sequence ID" value="GAP89910.1"/>
    <property type="molecule type" value="Genomic_DNA"/>
</dbReference>
<proteinExistence type="predicted"/>
<keyword evidence="1" id="KW-0812">Transmembrane</keyword>
<sequence>MDNIADFWSYHRGRWNATKLRLRCISLVVSILAIALSVNQSLRLLAWDEYRDSGGSYYYLFYYFALPVTIIGTALDITELTFSVLRKRNPGLHPGWHIGVELALLGGNIAALIFTSISIPMDYSPYYQSEVPAGVTPVSIAAVSFLGLFAIIRFTLFIMGSIDTHRYHTAAQVELIVQTLRQQNLSDPTTAAIIHNSLYPKSYINHHQQPIPLQEFPHPIRPSHDLSGDGAFYPELPENQKFLVQPYPRPVK</sequence>
<organism evidence="2">
    <name type="scientific">Rosellinia necatrix</name>
    <name type="common">White root-rot fungus</name>
    <dbReference type="NCBI Taxonomy" id="77044"/>
    <lineage>
        <taxon>Eukaryota</taxon>
        <taxon>Fungi</taxon>
        <taxon>Dikarya</taxon>
        <taxon>Ascomycota</taxon>
        <taxon>Pezizomycotina</taxon>
        <taxon>Sordariomycetes</taxon>
        <taxon>Xylariomycetidae</taxon>
        <taxon>Xylariales</taxon>
        <taxon>Xylariaceae</taxon>
        <taxon>Rosellinia</taxon>
    </lineage>
</organism>
<feature type="transmembrane region" description="Helical" evidence="1">
    <location>
        <begin position="98"/>
        <end position="119"/>
    </location>
</feature>
<dbReference type="AlphaFoldDB" id="A0A1W2TNG5"/>
<protein>
    <submittedName>
        <fullName evidence="2">Uncharacterized protein</fullName>
    </submittedName>
</protein>
<feature type="transmembrane region" description="Helical" evidence="1">
    <location>
        <begin position="139"/>
        <end position="159"/>
    </location>
</feature>
<gene>
    <name evidence="2" type="ORF">SAMD00023353_4400140</name>
</gene>
<accession>A0A1W2TNG5</accession>